<evidence type="ECO:0000313" key="5">
    <source>
        <dbReference type="Proteomes" id="UP000824078"/>
    </source>
</evidence>
<name>A0A9D1L690_9ACTN</name>
<dbReference type="PANTHER" id="PTHR24220:SF692">
    <property type="entry name" value="ABC TRANSPORTER DOMAIN-CONTAINING PROTEIN"/>
    <property type="match status" value="1"/>
</dbReference>
<dbReference type="GO" id="GO:0016887">
    <property type="term" value="F:ATP hydrolysis activity"/>
    <property type="evidence" value="ECO:0007669"/>
    <property type="project" value="InterPro"/>
</dbReference>
<dbReference type="PROSITE" id="PS50893">
    <property type="entry name" value="ABC_TRANSPORTER_2"/>
    <property type="match status" value="1"/>
</dbReference>
<dbReference type="SUPFAM" id="SSF52540">
    <property type="entry name" value="P-loop containing nucleoside triphosphate hydrolases"/>
    <property type="match status" value="1"/>
</dbReference>
<keyword evidence="2 4" id="KW-0067">ATP-binding</keyword>
<dbReference type="SMART" id="SM00382">
    <property type="entry name" value="AAA"/>
    <property type="match status" value="1"/>
</dbReference>
<protein>
    <submittedName>
        <fullName evidence="4">ATP-binding cassette domain-containing protein</fullName>
    </submittedName>
</protein>
<dbReference type="InterPro" id="IPR003593">
    <property type="entry name" value="AAA+_ATPase"/>
</dbReference>
<comment type="caution">
    <text evidence="4">The sequence shown here is derived from an EMBL/GenBank/DDBJ whole genome shotgun (WGS) entry which is preliminary data.</text>
</comment>
<dbReference type="InterPro" id="IPR027417">
    <property type="entry name" value="P-loop_NTPase"/>
</dbReference>
<dbReference type="InterPro" id="IPR017871">
    <property type="entry name" value="ABC_transporter-like_CS"/>
</dbReference>
<sequence>MLQAIDLKKTFNAGTPLEHKGLDGASVTLEPGEFACVVGSNGAGKSTLFNVIAGSVHPDGGLVRLADHDVTFVADYRRARTLSRVFQDPMRGTAPGLTVAENVALAYGRSQKKPMAIAMRPAMRQLVKERLEQLGFGLEDRMDVPVGSLSGGQRQAVTLLMATIGNPDLLLLDEHTAALDPEATKRILELTTQICRERGITAMMVTHNLSSALSMGDRTIVMDSGRVVANLGPEERKDMTVDDLLELFRSAAGHDLDDDKVLLAD</sequence>
<dbReference type="AlphaFoldDB" id="A0A9D1L690"/>
<dbReference type="EMBL" id="DVMQ01000022">
    <property type="protein sequence ID" value="HIU24847.1"/>
    <property type="molecule type" value="Genomic_DNA"/>
</dbReference>
<dbReference type="InterPro" id="IPR003439">
    <property type="entry name" value="ABC_transporter-like_ATP-bd"/>
</dbReference>
<gene>
    <name evidence="4" type="ORF">IAD17_08015</name>
</gene>
<reference evidence="4" key="2">
    <citation type="journal article" date="2021" name="PeerJ">
        <title>Extensive microbial diversity within the chicken gut microbiome revealed by metagenomics and culture.</title>
        <authorList>
            <person name="Gilroy R."/>
            <person name="Ravi A."/>
            <person name="Getino M."/>
            <person name="Pursley I."/>
            <person name="Horton D.L."/>
            <person name="Alikhan N.F."/>
            <person name="Baker D."/>
            <person name="Gharbi K."/>
            <person name="Hall N."/>
            <person name="Watson M."/>
            <person name="Adriaenssens E.M."/>
            <person name="Foster-Nyarko E."/>
            <person name="Jarju S."/>
            <person name="Secka A."/>
            <person name="Antonio M."/>
            <person name="Oren A."/>
            <person name="Chaudhuri R.R."/>
            <person name="La Ragione R."/>
            <person name="Hildebrand F."/>
            <person name="Pallen M.J."/>
        </authorList>
    </citation>
    <scope>NUCLEOTIDE SEQUENCE</scope>
    <source>
        <strain evidence="4">ChiHjej12B11-29160</strain>
    </source>
</reference>
<dbReference type="InterPro" id="IPR015854">
    <property type="entry name" value="ABC_transpr_LolD-like"/>
</dbReference>
<evidence type="ECO:0000259" key="3">
    <source>
        <dbReference type="PROSITE" id="PS50893"/>
    </source>
</evidence>
<evidence type="ECO:0000256" key="1">
    <source>
        <dbReference type="ARBA" id="ARBA00022741"/>
    </source>
</evidence>
<evidence type="ECO:0000256" key="2">
    <source>
        <dbReference type="ARBA" id="ARBA00022840"/>
    </source>
</evidence>
<dbReference type="GO" id="GO:0005524">
    <property type="term" value="F:ATP binding"/>
    <property type="evidence" value="ECO:0007669"/>
    <property type="project" value="UniProtKB-KW"/>
</dbReference>
<proteinExistence type="predicted"/>
<evidence type="ECO:0000313" key="4">
    <source>
        <dbReference type="EMBL" id="HIU24847.1"/>
    </source>
</evidence>
<dbReference type="Pfam" id="PF00005">
    <property type="entry name" value="ABC_tran"/>
    <property type="match status" value="1"/>
</dbReference>
<accession>A0A9D1L690</accession>
<feature type="domain" description="ABC transporter" evidence="3">
    <location>
        <begin position="2"/>
        <end position="249"/>
    </location>
</feature>
<keyword evidence="1" id="KW-0547">Nucleotide-binding</keyword>
<dbReference type="GO" id="GO:0022857">
    <property type="term" value="F:transmembrane transporter activity"/>
    <property type="evidence" value="ECO:0007669"/>
    <property type="project" value="TreeGrafter"/>
</dbReference>
<dbReference type="Proteomes" id="UP000824078">
    <property type="component" value="Unassembled WGS sequence"/>
</dbReference>
<dbReference type="GO" id="GO:0005886">
    <property type="term" value="C:plasma membrane"/>
    <property type="evidence" value="ECO:0007669"/>
    <property type="project" value="TreeGrafter"/>
</dbReference>
<dbReference type="PROSITE" id="PS00211">
    <property type="entry name" value="ABC_TRANSPORTER_1"/>
    <property type="match status" value="1"/>
</dbReference>
<dbReference type="Gene3D" id="3.40.50.300">
    <property type="entry name" value="P-loop containing nucleotide triphosphate hydrolases"/>
    <property type="match status" value="1"/>
</dbReference>
<reference evidence="4" key="1">
    <citation type="submission" date="2020-10" db="EMBL/GenBank/DDBJ databases">
        <authorList>
            <person name="Gilroy R."/>
        </authorList>
    </citation>
    <scope>NUCLEOTIDE SEQUENCE</scope>
    <source>
        <strain evidence="4">ChiHjej12B11-29160</strain>
    </source>
</reference>
<dbReference type="PANTHER" id="PTHR24220">
    <property type="entry name" value="IMPORT ATP-BINDING PROTEIN"/>
    <property type="match status" value="1"/>
</dbReference>
<organism evidence="4 5">
    <name type="scientific">Candidatus Coprovicinus avistercoris</name>
    <dbReference type="NCBI Taxonomy" id="2840754"/>
    <lineage>
        <taxon>Bacteria</taxon>
        <taxon>Bacillati</taxon>
        <taxon>Actinomycetota</taxon>
        <taxon>Coriobacteriia</taxon>
        <taxon>Coriobacteriales</taxon>
        <taxon>Coriobacteriaceae</taxon>
        <taxon>Coriobacteriaceae incertae sedis</taxon>
        <taxon>Candidatus Coprovicinus</taxon>
    </lineage>
</organism>